<accession>A0ACB9X5F7</accession>
<keyword evidence="2" id="KW-1185">Reference proteome</keyword>
<reference evidence="1" key="1">
    <citation type="submission" date="2022-05" db="EMBL/GenBank/DDBJ databases">
        <title>Chromosome-level genome of Chaenocephalus aceratus.</title>
        <authorList>
            <person name="Park H."/>
        </authorList>
    </citation>
    <scope>NUCLEOTIDE SEQUENCE</scope>
    <source>
        <strain evidence="1">KU_202001</strain>
    </source>
</reference>
<dbReference type="Proteomes" id="UP001057452">
    <property type="component" value="Chromosome 8"/>
</dbReference>
<sequence>MQISHARQRGEKDVTLERTTMSKRKLNQSVSLAHFGFTSKKVTPRDDQETPRDDADDAAASTALATRTVSESGAPVPPSHSPEGGEVEAERSEDVAVAEVAATASDFPPAGWTTKQVGEWKDRNPWLDIKAGKGFSAVNNTDNQSRNRLREESLSSLLFVDLNGPPLDKFDPVPFVKSWIKAGHRLSSSWKPGRQREEVEPRHLWSILT</sequence>
<proteinExistence type="predicted"/>
<gene>
    <name evidence="1" type="ORF">KUCAC02_007215</name>
</gene>
<evidence type="ECO:0000313" key="1">
    <source>
        <dbReference type="EMBL" id="KAI4821617.1"/>
    </source>
</evidence>
<evidence type="ECO:0000313" key="2">
    <source>
        <dbReference type="Proteomes" id="UP001057452"/>
    </source>
</evidence>
<comment type="caution">
    <text evidence="1">The sequence shown here is derived from an EMBL/GenBank/DDBJ whole genome shotgun (WGS) entry which is preliminary data.</text>
</comment>
<name>A0ACB9X5F7_CHAAC</name>
<organism evidence="1 2">
    <name type="scientific">Chaenocephalus aceratus</name>
    <name type="common">Blackfin icefish</name>
    <name type="synonym">Chaenichthys aceratus</name>
    <dbReference type="NCBI Taxonomy" id="36190"/>
    <lineage>
        <taxon>Eukaryota</taxon>
        <taxon>Metazoa</taxon>
        <taxon>Chordata</taxon>
        <taxon>Craniata</taxon>
        <taxon>Vertebrata</taxon>
        <taxon>Euteleostomi</taxon>
        <taxon>Actinopterygii</taxon>
        <taxon>Neopterygii</taxon>
        <taxon>Teleostei</taxon>
        <taxon>Neoteleostei</taxon>
        <taxon>Acanthomorphata</taxon>
        <taxon>Eupercaria</taxon>
        <taxon>Perciformes</taxon>
        <taxon>Notothenioidei</taxon>
        <taxon>Channichthyidae</taxon>
        <taxon>Chaenocephalus</taxon>
    </lineage>
</organism>
<protein>
    <submittedName>
        <fullName evidence="1">Uncharacterized protein</fullName>
    </submittedName>
</protein>
<dbReference type="EMBL" id="CM043792">
    <property type="protein sequence ID" value="KAI4821617.1"/>
    <property type="molecule type" value="Genomic_DNA"/>
</dbReference>